<comment type="similarity">
    <text evidence="2">Belongs to the autoinducer-2 exporter (AI-2E) (TC 2.A.86) family.</text>
</comment>
<gene>
    <name evidence="7" type="ORF">GEV37_14995</name>
</gene>
<evidence type="ECO:0000313" key="7">
    <source>
        <dbReference type="EMBL" id="MCB8890421.1"/>
    </source>
</evidence>
<keyword evidence="3 6" id="KW-0812">Transmembrane</keyword>
<dbReference type="InterPro" id="IPR002549">
    <property type="entry name" value="AI-2E-like"/>
</dbReference>
<evidence type="ECO:0000256" key="4">
    <source>
        <dbReference type="ARBA" id="ARBA00022989"/>
    </source>
</evidence>
<keyword evidence="4 6" id="KW-1133">Transmembrane helix</keyword>
<comment type="caution">
    <text evidence="7">The sequence shown here is derived from an EMBL/GenBank/DDBJ whole genome shotgun (WGS) entry which is preliminary data.</text>
</comment>
<reference evidence="7 8" key="1">
    <citation type="journal article" date="2021" name="Sci. Rep.">
        <title>Genome analysis of a halophilic bacterium Halomonas malpeensis YU-PRIM-29(T) reveals its exopolysaccharide and pigment producing capabilities.</title>
        <authorList>
            <person name="Athmika"/>
            <person name="Ghate S.D."/>
            <person name="Arun A.B."/>
            <person name="Rao S.S."/>
            <person name="Kumar S.T.A."/>
            <person name="Kandiyil M.K."/>
            <person name="Saptami K."/>
            <person name="Rekha P.D."/>
        </authorList>
    </citation>
    <scope>NUCLEOTIDE SEQUENCE [LARGE SCALE GENOMIC DNA]</scope>
    <source>
        <strain evidence="8">prim 29</strain>
    </source>
</reference>
<feature type="transmembrane region" description="Helical" evidence="6">
    <location>
        <begin position="251"/>
        <end position="274"/>
    </location>
</feature>
<feature type="transmembrane region" description="Helical" evidence="6">
    <location>
        <begin position="136"/>
        <end position="162"/>
    </location>
</feature>
<organism evidence="7 8">
    <name type="scientific">Vreelandella malpeensis</name>
    <dbReference type="NCBI Taxonomy" id="1172368"/>
    <lineage>
        <taxon>Bacteria</taxon>
        <taxon>Pseudomonadati</taxon>
        <taxon>Pseudomonadota</taxon>
        <taxon>Gammaproteobacteria</taxon>
        <taxon>Oceanospirillales</taxon>
        <taxon>Halomonadaceae</taxon>
        <taxon>Vreelandella</taxon>
    </lineage>
</organism>
<evidence type="ECO:0000256" key="2">
    <source>
        <dbReference type="ARBA" id="ARBA00009773"/>
    </source>
</evidence>
<dbReference type="PANTHER" id="PTHR21716">
    <property type="entry name" value="TRANSMEMBRANE PROTEIN"/>
    <property type="match status" value="1"/>
</dbReference>
<feature type="transmembrane region" description="Helical" evidence="6">
    <location>
        <begin position="196"/>
        <end position="219"/>
    </location>
</feature>
<evidence type="ECO:0000256" key="5">
    <source>
        <dbReference type="ARBA" id="ARBA00023136"/>
    </source>
</evidence>
<dbReference type="Proteomes" id="UP001319882">
    <property type="component" value="Unassembled WGS sequence"/>
</dbReference>
<keyword evidence="5 6" id="KW-0472">Membrane</keyword>
<evidence type="ECO:0000256" key="6">
    <source>
        <dbReference type="SAM" id="Phobius"/>
    </source>
</evidence>
<dbReference type="Pfam" id="PF01594">
    <property type="entry name" value="AI-2E_transport"/>
    <property type="match status" value="1"/>
</dbReference>
<evidence type="ECO:0000313" key="8">
    <source>
        <dbReference type="Proteomes" id="UP001319882"/>
    </source>
</evidence>
<keyword evidence="8" id="KW-1185">Reference proteome</keyword>
<name>A0ABS8DW22_9GAMM</name>
<sequence length="342" mass="36388">MQSTYRHQTFTEKAMIVLALGILALVLWKLVGLVLLIFGAVVGACILQTCMVPLLKWGLPRWLALLIVIVALTLLLAAISVAFGSQVASELESLSSLLPDAWQQLQERLEGSPLAPLMENAGERAGSMFENGLGQVGMVVVSMGGSLVNFFALIVGMVYFAAQPGVYRRGLLLLAPIKSRDRLGEALDKSGKALRFWLGGQLVAMAVTGILVGVSMWLIGVPAPLGLGLIAGLLDFVPLVGPLIAAIPALLLAYTVSPETALFALIAYVIIQQIEGNVLQPLVQQRAVNLPPAMLLFSLFAASTLFGMTGVLLAAPLTVIGFVLVNTLYVQREEDETSKDEA</sequence>
<protein>
    <submittedName>
        <fullName evidence="7">AI-2E family transporter</fullName>
    </submittedName>
</protein>
<dbReference type="EMBL" id="WHVL01000007">
    <property type="protein sequence ID" value="MCB8890421.1"/>
    <property type="molecule type" value="Genomic_DNA"/>
</dbReference>
<feature type="transmembrane region" description="Helical" evidence="6">
    <location>
        <begin position="12"/>
        <end position="28"/>
    </location>
</feature>
<dbReference type="PANTHER" id="PTHR21716:SF62">
    <property type="entry name" value="TRANSPORT PROTEIN YDBI-RELATED"/>
    <property type="match status" value="1"/>
</dbReference>
<evidence type="ECO:0000256" key="3">
    <source>
        <dbReference type="ARBA" id="ARBA00022692"/>
    </source>
</evidence>
<accession>A0ABS8DW22</accession>
<feature type="transmembrane region" description="Helical" evidence="6">
    <location>
        <begin position="62"/>
        <end position="83"/>
    </location>
</feature>
<comment type="subcellular location">
    <subcellularLocation>
        <location evidence="1">Membrane</location>
        <topology evidence="1">Multi-pass membrane protein</topology>
    </subcellularLocation>
</comment>
<feature type="transmembrane region" description="Helical" evidence="6">
    <location>
        <begin position="34"/>
        <end position="55"/>
    </location>
</feature>
<feature type="transmembrane region" description="Helical" evidence="6">
    <location>
        <begin position="294"/>
        <end position="325"/>
    </location>
</feature>
<proteinExistence type="inferred from homology"/>
<dbReference type="RefSeq" id="WP_227391094.1">
    <property type="nucleotide sequence ID" value="NZ_JBHSCJ010000009.1"/>
</dbReference>
<evidence type="ECO:0000256" key="1">
    <source>
        <dbReference type="ARBA" id="ARBA00004141"/>
    </source>
</evidence>